<accession>A0ABR2VGM9</accession>
<name>A0ABR2VGM9_9PEZI</name>
<dbReference type="SUPFAM" id="SSF52374">
    <property type="entry name" value="Nucleotidylyl transferase"/>
    <property type="match status" value="1"/>
</dbReference>
<evidence type="ECO:0000313" key="2">
    <source>
        <dbReference type="Proteomes" id="UP001408356"/>
    </source>
</evidence>
<proteinExistence type="predicted"/>
<protein>
    <submittedName>
        <fullName evidence="1">Cytidyltransferase-like domain-containing protein</fullName>
    </submittedName>
</protein>
<dbReference type="PANTHER" id="PTHR10695:SF46">
    <property type="entry name" value="BIFUNCTIONAL COENZYME A SYNTHASE-RELATED"/>
    <property type="match status" value="1"/>
</dbReference>
<keyword evidence="2" id="KW-1185">Reference proteome</keyword>
<dbReference type="PANTHER" id="PTHR10695">
    <property type="entry name" value="DEPHOSPHO-COA KINASE-RELATED"/>
    <property type="match status" value="1"/>
</dbReference>
<sequence>MKDRITPSLLLLPPPPHPANRAALNAAYRPSLRSVVSRLKQLNHPAGAVLIIAVAVPVLKGPFRRQKALHWSTAQSLLAGLYSILSVVCAELQVGTVVAGGQGSVDARVVLVDHDLAKRPALDFKPAIETNNTAVVDLGTFVSAYHPWTHIFSVDTEAGHQLLSTYLNLLEGIQSLKQEQIITVEGGLTMHISSSTLPESTTPSSDVVCLGGTFDHLHPGHKLLLTAGALLLNVPTDGSSKPCKFIIGITGDELLKNKKYAEFVQSWDDRAMYVIEFLSSILALQLEGWKKESTPKLHKKDGQVSALFRDDTILIECVVIQDAFGPTITVEAMDALIVSGETRSGGAAVNDKRKSLGWHPMEVFEVDVLDTEDISDETAKTRDFATKISSTAIRKQKAESRI</sequence>
<gene>
    <name evidence="1" type="ORF">SUNI508_12624</name>
</gene>
<dbReference type="InterPro" id="IPR014729">
    <property type="entry name" value="Rossmann-like_a/b/a_fold"/>
</dbReference>
<dbReference type="Proteomes" id="UP001408356">
    <property type="component" value="Unassembled WGS sequence"/>
</dbReference>
<dbReference type="Gene3D" id="3.40.50.620">
    <property type="entry name" value="HUPs"/>
    <property type="match status" value="1"/>
</dbReference>
<organism evidence="1 2">
    <name type="scientific">Seiridium unicorne</name>
    <dbReference type="NCBI Taxonomy" id="138068"/>
    <lineage>
        <taxon>Eukaryota</taxon>
        <taxon>Fungi</taxon>
        <taxon>Dikarya</taxon>
        <taxon>Ascomycota</taxon>
        <taxon>Pezizomycotina</taxon>
        <taxon>Sordariomycetes</taxon>
        <taxon>Xylariomycetidae</taxon>
        <taxon>Amphisphaeriales</taxon>
        <taxon>Sporocadaceae</taxon>
        <taxon>Seiridium</taxon>
    </lineage>
</organism>
<evidence type="ECO:0000313" key="1">
    <source>
        <dbReference type="EMBL" id="KAK9426080.1"/>
    </source>
</evidence>
<comment type="caution">
    <text evidence="1">The sequence shown here is derived from an EMBL/GenBank/DDBJ whole genome shotgun (WGS) entry which is preliminary data.</text>
</comment>
<reference evidence="1 2" key="1">
    <citation type="journal article" date="2024" name="J. Plant Pathol.">
        <title>Sequence and assembly of the genome of Seiridium unicorne, isolate CBS 538.82, causal agent of cypress canker disease.</title>
        <authorList>
            <person name="Scali E."/>
            <person name="Rocca G.D."/>
            <person name="Danti R."/>
            <person name="Garbelotto M."/>
            <person name="Barberini S."/>
            <person name="Baroncelli R."/>
            <person name="Emiliani G."/>
        </authorList>
    </citation>
    <scope>NUCLEOTIDE SEQUENCE [LARGE SCALE GENOMIC DNA]</scope>
    <source>
        <strain evidence="1 2">BM-138-508</strain>
    </source>
</reference>
<dbReference type="EMBL" id="JARVKF010000006">
    <property type="protein sequence ID" value="KAK9426080.1"/>
    <property type="molecule type" value="Genomic_DNA"/>
</dbReference>